<dbReference type="EMBL" id="JAUJDW010000272">
    <property type="protein sequence ID" value="KAK0609151.1"/>
    <property type="molecule type" value="Genomic_DNA"/>
</dbReference>
<dbReference type="Proteomes" id="UP001175001">
    <property type="component" value="Unassembled WGS sequence"/>
</dbReference>
<name>A0AA39T0C2_9PEZI</name>
<comment type="caution">
    <text evidence="2">The sequence shown here is derived from an EMBL/GenBank/DDBJ whole genome shotgun (WGS) entry which is preliminary data.</text>
</comment>
<evidence type="ECO:0000313" key="3">
    <source>
        <dbReference type="Proteomes" id="UP001175001"/>
    </source>
</evidence>
<keyword evidence="3" id="KW-1185">Reference proteome</keyword>
<gene>
    <name evidence="2" type="ORF">DIS24_g12449</name>
</gene>
<feature type="compositionally biased region" description="Acidic residues" evidence="1">
    <location>
        <begin position="194"/>
        <end position="205"/>
    </location>
</feature>
<evidence type="ECO:0000256" key="1">
    <source>
        <dbReference type="SAM" id="MobiDB-lite"/>
    </source>
</evidence>
<dbReference type="AlphaFoldDB" id="A0AA39T0C2"/>
<reference evidence="2" key="1">
    <citation type="submission" date="2023-06" db="EMBL/GenBank/DDBJ databases">
        <title>Multi-omics analyses reveal the molecular pathogenesis toolkit of Lasiodiplodia hormozganensis, a cross-kingdom pathogen.</title>
        <authorList>
            <person name="Felix C."/>
            <person name="Meneses R."/>
            <person name="Goncalves M.F.M."/>
            <person name="Tilleman L."/>
            <person name="Duarte A.S."/>
            <person name="Jorrin-Novo J.V."/>
            <person name="Van De Peer Y."/>
            <person name="Deforce D."/>
            <person name="Van Nieuwerburgh F."/>
            <person name="Esteves A.C."/>
            <person name="Alves A."/>
        </authorList>
    </citation>
    <scope>NUCLEOTIDE SEQUENCE</scope>
    <source>
        <strain evidence="2">CBS 339.90</strain>
    </source>
</reference>
<feature type="region of interest" description="Disordered" evidence="1">
    <location>
        <begin position="396"/>
        <end position="417"/>
    </location>
</feature>
<feature type="region of interest" description="Disordered" evidence="1">
    <location>
        <begin position="152"/>
        <end position="205"/>
    </location>
</feature>
<sequence>MSSQIPILDDAFFNTSFGITRAWIERVAHMTSCKPPAHPGRLHPFLGQVIAVLRDTDAAPGFDPPKSYCPPPIRFPEHVRFMTPEEVLARWGWEEREARESPEYYGRLVEMLRDMQADDATADLAWERLALHGWATDAYFWFNPDDEEGSGIGLPADVDLDDNEGASASIGDPADVDLHHEEGDSTLGNPADVNVEDEANDDDWEDEASDVVTIAGNADSPSPSATLPNGITEDDLAGFHPAIRANILRLAAQDAEEDTTGIEDIDEVSGWAVPPATDDDGDALTEDEIQAWATAATTAPSEWEDYEEEGWETDDNGEDNNNEENNNDDDDDEIVWPGWAAPGVGFPNPHDHAFPMYLVPHVMHENTWNDDTTHYMYVRGRLVCCGYSGPRRFDGCSQGRRVGDGVEDHEGEDGDEE</sequence>
<proteinExistence type="predicted"/>
<organism evidence="2 3">
    <name type="scientific">Lasiodiplodia hormozganensis</name>
    <dbReference type="NCBI Taxonomy" id="869390"/>
    <lineage>
        <taxon>Eukaryota</taxon>
        <taxon>Fungi</taxon>
        <taxon>Dikarya</taxon>
        <taxon>Ascomycota</taxon>
        <taxon>Pezizomycotina</taxon>
        <taxon>Dothideomycetes</taxon>
        <taxon>Dothideomycetes incertae sedis</taxon>
        <taxon>Botryosphaeriales</taxon>
        <taxon>Botryosphaeriaceae</taxon>
        <taxon>Lasiodiplodia</taxon>
    </lineage>
</organism>
<evidence type="ECO:0000313" key="2">
    <source>
        <dbReference type="EMBL" id="KAK0609151.1"/>
    </source>
</evidence>
<protein>
    <submittedName>
        <fullName evidence="2">Uncharacterized protein</fullName>
    </submittedName>
</protein>
<feature type="region of interest" description="Disordered" evidence="1">
    <location>
        <begin position="296"/>
        <end position="333"/>
    </location>
</feature>
<feature type="compositionally biased region" description="Acidic residues" evidence="1">
    <location>
        <begin position="302"/>
        <end position="333"/>
    </location>
</feature>
<accession>A0AA39T0C2</accession>